<keyword evidence="1" id="KW-0472">Membrane</keyword>
<name>A0A239FYQ4_9BACT</name>
<dbReference type="Gene3D" id="3.40.710.10">
    <property type="entry name" value="DD-peptidase/beta-lactamase superfamily"/>
    <property type="match status" value="1"/>
</dbReference>
<dbReference type="PANTHER" id="PTHR46825:SF9">
    <property type="entry name" value="BETA-LACTAMASE-RELATED DOMAIN-CONTAINING PROTEIN"/>
    <property type="match status" value="1"/>
</dbReference>
<evidence type="ECO:0000259" key="2">
    <source>
        <dbReference type="Pfam" id="PF00144"/>
    </source>
</evidence>
<feature type="transmembrane region" description="Helical" evidence="1">
    <location>
        <begin position="498"/>
        <end position="520"/>
    </location>
</feature>
<organism evidence="3 4">
    <name type="scientific">Pontibacter ummariensis</name>
    <dbReference type="NCBI Taxonomy" id="1610492"/>
    <lineage>
        <taxon>Bacteria</taxon>
        <taxon>Pseudomonadati</taxon>
        <taxon>Bacteroidota</taxon>
        <taxon>Cytophagia</taxon>
        <taxon>Cytophagales</taxon>
        <taxon>Hymenobacteraceae</taxon>
        <taxon>Pontibacter</taxon>
    </lineage>
</organism>
<keyword evidence="1" id="KW-1133">Transmembrane helix</keyword>
<feature type="domain" description="Beta-lactamase-related" evidence="2">
    <location>
        <begin position="42"/>
        <end position="369"/>
    </location>
</feature>
<dbReference type="PANTHER" id="PTHR46825">
    <property type="entry name" value="D-ALANYL-D-ALANINE-CARBOXYPEPTIDASE/ENDOPEPTIDASE AMPH"/>
    <property type="match status" value="1"/>
</dbReference>
<evidence type="ECO:0000313" key="4">
    <source>
        <dbReference type="Proteomes" id="UP000198432"/>
    </source>
</evidence>
<keyword evidence="4" id="KW-1185">Reference proteome</keyword>
<gene>
    <name evidence="3" type="ORF">SAMN06296052_109168</name>
</gene>
<feature type="transmembrane region" description="Helical" evidence="1">
    <location>
        <begin position="540"/>
        <end position="558"/>
    </location>
</feature>
<sequence length="636" mass="70978">MSYNRVMLTIFALLASLTNTTFPGYAQKTGAGNTGSAIHALEREIRNILEDTGTPAAGVAIYQKGNPLYAKGFGLANVEKGVVATEETMFRIGSVSKLFVGLAVLKLQEEGKLQLRDKLSVLAPEIEYKNPWEQTHPIRIEHLLSHTTGWDDIHLAEYLHNDPTPATLKEGLDFHPHSRVSRWVPGTRMAYSNSGPAVAAYVVQKVTGQPFEDYVAENFFKPMGMETITYFPSEGYKRLGATLYERGRPVDYWHVITRPTGSINASPKDMGKLISFFLNRGKAGSTQLLSPSSIKRMETPTNTLGAKAGLELGYGLANYTREYKGHVFHGHGGSLNGGKALFSYLPEQEVGFFVSINTSQTETLNRLTEAIQKYLLKDVPPPAVASLPTRVQLKKPISGFYYIINPREEMWTFIYPLFSQKIWTVGNSFLIDRTGLFGNDEDERYVSVDDKLLMNPESGLIEVAVVDDPIQGRGLEVAAEDGEPGNLSFASISPFRFYLLWAIMLLWLVLILWSVLSFPVWSIRYAFGKLKGGRNIWMRFWSFMSILFLIAVIAITTTGFPEDSFGRPTILSVTLTACTIAYALTGALALYHVFFAFFEGKVRKGVLWPAAMFSVLNFLVILFFMWHGVIGIRTWA</sequence>
<dbReference type="InterPro" id="IPR001466">
    <property type="entry name" value="Beta-lactam-related"/>
</dbReference>
<dbReference type="EMBL" id="FZOQ01000009">
    <property type="protein sequence ID" value="SNS61598.1"/>
    <property type="molecule type" value="Genomic_DNA"/>
</dbReference>
<proteinExistence type="predicted"/>
<reference evidence="4" key="1">
    <citation type="submission" date="2017-06" db="EMBL/GenBank/DDBJ databases">
        <authorList>
            <person name="Varghese N."/>
            <person name="Submissions S."/>
        </authorList>
    </citation>
    <scope>NUCLEOTIDE SEQUENCE [LARGE SCALE GENOMIC DNA]</scope>
    <source>
        <strain evidence="4">NKM1</strain>
    </source>
</reference>
<accession>A0A239FYQ4</accession>
<dbReference type="InterPro" id="IPR012338">
    <property type="entry name" value="Beta-lactam/transpept-like"/>
</dbReference>
<evidence type="ECO:0000256" key="1">
    <source>
        <dbReference type="SAM" id="Phobius"/>
    </source>
</evidence>
<evidence type="ECO:0000313" key="3">
    <source>
        <dbReference type="EMBL" id="SNS61598.1"/>
    </source>
</evidence>
<dbReference type="AlphaFoldDB" id="A0A239FYQ4"/>
<dbReference type="InterPro" id="IPR050491">
    <property type="entry name" value="AmpC-like"/>
</dbReference>
<dbReference type="Proteomes" id="UP000198432">
    <property type="component" value="Unassembled WGS sequence"/>
</dbReference>
<keyword evidence="1" id="KW-0812">Transmembrane</keyword>
<dbReference type="OrthoDB" id="846150at2"/>
<dbReference type="Pfam" id="PF00144">
    <property type="entry name" value="Beta-lactamase"/>
    <property type="match status" value="1"/>
</dbReference>
<dbReference type="SUPFAM" id="SSF56601">
    <property type="entry name" value="beta-lactamase/transpeptidase-like"/>
    <property type="match status" value="1"/>
</dbReference>
<feature type="transmembrane region" description="Helical" evidence="1">
    <location>
        <begin position="606"/>
        <end position="626"/>
    </location>
</feature>
<protein>
    <submittedName>
        <fullName evidence="3">CubicO group peptidase, beta-lactamase class C family</fullName>
    </submittedName>
</protein>
<feature type="transmembrane region" description="Helical" evidence="1">
    <location>
        <begin position="570"/>
        <end position="594"/>
    </location>
</feature>